<sequence length="218" mass="25110">MNMKKDLVELIFILDRSGSMAGLEKDTIGGFNSMIKRQKETKGQALVTTVLFDDHYELIHQRKRISNVNDMTTNEYFVRGTTALLDAIGRSVTQIIACHKKLKNDEIPERTVVVITTDGMENASREYSSAKIKQMIEFQKEKYQWEFIFLGANMDALNTAKDFGISEDRVANYHADEEGTELNFRVIAETISELRVKKSISSDWKNEIDEDYQTRHKK</sequence>
<dbReference type="HOGENOM" id="CLU_080398_1_0_14"/>
<dbReference type="InterPro" id="IPR002035">
    <property type="entry name" value="VWF_A"/>
</dbReference>
<proteinExistence type="predicted"/>
<dbReference type="AlphaFoldDB" id="U4KQ04"/>
<reference evidence="2 3" key="1">
    <citation type="journal article" date="2013" name="J. Mol. Microbiol. Biotechnol.">
        <title>Analysis of the Complete Genomes of Acholeplasma brassicae , A. palmae and A. laidlawii and Their Comparison to the Obligate Parasites from ' Candidatus Phytoplasma'.</title>
        <authorList>
            <person name="Kube M."/>
            <person name="Siewert C."/>
            <person name="Migdoll A.M."/>
            <person name="Duduk B."/>
            <person name="Holz S."/>
            <person name="Rabus R."/>
            <person name="Seemuller E."/>
            <person name="Mitrovic J."/>
            <person name="Muller I."/>
            <person name="Buttner C."/>
            <person name="Reinhardt R."/>
        </authorList>
    </citation>
    <scope>NUCLEOTIDE SEQUENCE [LARGE SCALE GENOMIC DNA]</scope>
    <source>
        <strain evidence="3">0502</strain>
    </source>
</reference>
<dbReference type="InterPro" id="IPR036465">
    <property type="entry name" value="vWFA_dom_sf"/>
</dbReference>
<feature type="domain" description="VWFA" evidence="1">
    <location>
        <begin position="9"/>
        <end position="194"/>
    </location>
</feature>
<name>U4KQ04_9MOLU</name>
<dbReference type="KEGG" id="abra:BN85315760"/>
<accession>U4KQ04</accession>
<evidence type="ECO:0000259" key="1">
    <source>
        <dbReference type="PROSITE" id="PS50234"/>
    </source>
</evidence>
<dbReference type="STRING" id="61635.BN85315760"/>
<dbReference type="Gene3D" id="3.40.50.410">
    <property type="entry name" value="von Willebrand factor, type A domain"/>
    <property type="match status" value="1"/>
</dbReference>
<dbReference type="PROSITE" id="PS50234">
    <property type="entry name" value="VWFA"/>
    <property type="match status" value="1"/>
</dbReference>
<protein>
    <recommendedName>
        <fullName evidence="1">VWFA domain-containing protein</fullName>
    </recommendedName>
</protein>
<dbReference type="SUPFAM" id="SSF53300">
    <property type="entry name" value="vWA-like"/>
    <property type="match status" value="1"/>
</dbReference>
<dbReference type="Proteomes" id="UP000032737">
    <property type="component" value="Chromosome"/>
</dbReference>
<evidence type="ECO:0000313" key="3">
    <source>
        <dbReference type="Proteomes" id="UP000032737"/>
    </source>
</evidence>
<evidence type="ECO:0000313" key="2">
    <source>
        <dbReference type="EMBL" id="CCV66597.1"/>
    </source>
</evidence>
<keyword evidence="3" id="KW-1185">Reference proteome</keyword>
<dbReference type="EMBL" id="FO681348">
    <property type="protein sequence ID" value="CCV66597.1"/>
    <property type="molecule type" value="Genomic_DNA"/>
</dbReference>
<gene>
    <name evidence="2" type="ORF">BN85315760</name>
</gene>
<organism evidence="2 3">
    <name type="scientific">Acholeplasma brassicae</name>
    <dbReference type="NCBI Taxonomy" id="61635"/>
    <lineage>
        <taxon>Bacteria</taxon>
        <taxon>Bacillati</taxon>
        <taxon>Mycoplasmatota</taxon>
        <taxon>Mollicutes</taxon>
        <taxon>Acholeplasmatales</taxon>
        <taxon>Acholeplasmataceae</taxon>
        <taxon>Acholeplasma</taxon>
    </lineage>
</organism>